<dbReference type="GO" id="GO:0032259">
    <property type="term" value="P:methylation"/>
    <property type="evidence" value="ECO:0007669"/>
    <property type="project" value="UniProtKB-KW"/>
</dbReference>
<evidence type="ECO:0000256" key="4">
    <source>
        <dbReference type="ARBA" id="ARBA00023004"/>
    </source>
</evidence>
<dbReference type="EMBL" id="AASE01000026">
    <property type="protein sequence ID" value="EAT58214.1"/>
    <property type="molecule type" value="Genomic_DNA"/>
</dbReference>
<dbReference type="AlphaFoldDB" id="Q0YPM1"/>
<keyword evidence="3" id="KW-0479">Metal-binding</keyword>
<comment type="cofactor">
    <cofactor evidence="1">
        <name>[4Fe-4S] cluster</name>
        <dbReference type="ChEBI" id="CHEBI:49883"/>
    </cofactor>
</comment>
<dbReference type="InterPro" id="IPR058240">
    <property type="entry name" value="rSAM_sf"/>
</dbReference>
<dbReference type="GO" id="GO:0051536">
    <property type="term" value="F:iron-sulfur cluster binding"/>
    <property type="evidence" value="ECO:0007669"/>
    <property type="project" value="UniProtKB-KW"/>
</dbReference>
<accession>Q0YPM1</accession>
<dbReference type="PANTHER" id="PTHR43409:SF7">
    <property type="entry name" value="BLL1977 PROTEIN"/>
    <property type="match status" value="1"/>
</dbReference>
<reference evidence="6 7" key="2">
    <citation type="submission" date="2006-07" db="EMBL/GenBank/DDBJ databases">
        <title>Sequencing of the draft genome and assembly of Chlorobium ferroxidans DSM 13031.</title>
        <authorList>
            <consortium name="US DOE Joint Genome Institute (JGI-PGF)"/>
            <person name="Copeland A."/>
            <person name="Lucas S."/>
            <person name="Lapidus A."/>
            <person name="Barry K."/>
            <person name="Glavina del Rio T."/>
            <person name="Dalin E."/>
            <person name="Tice H."/>
            <person name="Bruce D."/>
            <person name="Pitluck S."/>
            <person name="Richardson P."/>
        </authorList>
    </citation>
    <scope>NUCLEOTIDE SEQUENCE [LARGE SCALE GENOMIC DNA]</scope>
    <source>
        <strain evidence="6 7">DSM 13031</strain>
    </source>
</reference>
<evidence type="ECO:0000256" key="3">
    <source>
        <dbReference type="ARBA" id="ARBA00022723"/>
    </source>
</evidence>
<sequence>AGISLYGSFIYGLDGDTLETPAAMLDFIRETGLDVPGINILRPTPGTRVFERLREEGRLLFDPRDITAFRYTFGQEMLYRPKNIDLEAFVESYSTLTRKIFTIKNSISRGLAAPSAKAAVMLFNMFYTHLYGLSRHDLKHQLAANRLENTILPYAE</sequence>
<gene>
    <name evidence="6" type="ORF">CferDRAFT_0200</name>
</gene>
<proteinExistence type="predicted"/>
<evidence type="ECO:0000256" key="1">
    <source>
        <dbReference type="ARBA" id="ARBA00001966"/>
    </source>
</evidence>
<dbReference type="PANTHER" id="PTHR43409">
    <property type="entry name" value="ANAEROBIC MAGNESIUM-PROTOPORPHYRIN IX MONOMETHYL ESTER CYCLASE-RELATED"/>
    <property type="match status" value="1"/>
</dbReference>
<keyword evidence="7" id="KW-1185">Reference proteome</keyword>
<keyword evidence="4" id="KW-0408">Iron</keyword>
<keyword evidence="2" id="KW-0949">S-adenosyl-L-methionine</keyword>
<dbReference type="GO" id="GO:0008168">
    <property type="term" value="F:methyltransferase activity"/>
    <property type="evidence" value="ECO:0007669"/>
    <property type="project" value="UniProtKB-KW"/>
</dbReference>
<dbReference type="GO" id="GO:0046872">
    <property type="term" value="F:metal ion binding"/>
    <property type="evidence" value="ECO:0007669"/>
    <property type="project" value="UniProtKB-KW"/>
</dbReference>
<keyword evidence="5" id="KW-0411">Iron-sulfur</keyword>
<evidence type="ECO:0000256" key="2">
    <source>
        <dbReference type="ARBA" id="ARBA00022691"/>
    </source>
</evidence>
<feature type="non-terminal residue" evidence="6">
    <location>
        <position position="1"/>
    </location>
</feature>
<dbReference type="GO" id="GO:0005829">
    <property type="term" value="C:cytosol"/>
    <property type="evidence" value="ECO:0007669"/>
    <property type="project" value="TreeGrafter"/>
</dbReference>
<comment type="caution">
    <text evidence="6">The sequence shown here is derived from an EMBL/GenBank/DDBJ whole genome shotgun (WGS) entry which is preliminary data.</text>
</comment>
<keyword evidence="6" id="KW-0808">Transferase</keyword>
<keyword evidence="6" id="KW-0489">Methyltransferase</keyword>
<organism evidence="6 7">
    <name type="scientific">Chlorobium ferrooxidans DSM 13031</name>
    <dbReference type="NCBI Taxonomy" id="377431"/>
    <lineage>
        <taxon>Bacteria</taxon>
        <taxon>Pseudomonadati</taxon>
        <taxon>Chlorobiota</taxon>
        <taxon>Chlorobiia</taxon>
        <taxon>Chlorobiales</taxon>
        <taxon>Chlorobiaceae</taxon>
        <taxon>Chlorobium/Pelodictyon group</taxon>
        <taxon>Chlorobium</taxon>
    </lineage>
</organism>
<dbReference type="InterPro" id="IPR051198">
    <property type="entry name" value="BchE-like"/>
</dbReference>
<evidence type="ECO:0000313" key="6">
    <source>
        <dbReference type="EMBL" id="EAT58214.1"/>
    </source>
</evidence>
<evidence type="ECO:0000313" key="7">
    <source>
        <dbReference type="Proteomes" id="UP000004162"/>
    </source>
</evidence>
<evidence type="ECO:0000256" key="5">
    <source>
        <dbReference type="ARBA" id="ARBA00023014"/>
    </source>
</evidence>
<name>Q0YPM1_9CHLB</name>
<protein>
    <submittedName>
        <fullName evidence="6">BchE/P-methylase family protein</fullName>
    </submittedName>
</protein>
<dbReference type="SUPFAM" id="SSF102114">
    <property type="entry name" value="Radical SAM enzymes"/>
    <property type="match status" value="1"/>
</dbReference>
<dbReference type="Proteomes" id="UP000004162">
    <property type="component" value="Unassembled WGS sequence"/>
</dbReference>
<reference evidence="6 7" key="1">
    <citation type="submission" date="2006-07" db="EMBL/GenBank/DDBJ databases">
        <title>Annotation of the draft genome assembly of Chlorobium ferroxidans DSM 13031.</title>
        <authorList>
            <consortium name="US DOE Joint Genome Institute (JGI-ORNL)"/>
            <person name="Larimer F."/>
            <person name="Land M."/>
            <person name="Hauser L."/>
        </authorList>
    </citation>
    <scope>NUCLEOTIDE SEQUENCE [LARGE SCALE GENOMIC DNA]</scope>
    <source>
        <strain evidence="6 7">DSM 13031</strain>
    </source>
</reference>